<dbReference type="GO" id="GO:0016616">
    <property type="term" value="F:oxidoreductase activity, acting on the CH-OH group of donors, NAD or NADP as acceptor"/>
    <property type="evidence" value="ECO:0007669"/>
    <property type="project" value="InterPro"/>
</dbReference>
<feature type="transmembrane region" description="Helical" evidence="2">
    <location>
        <begin position="498"/>
        <end position="518"/>
    </location>
</feature>
<dbReference type="KEGG" id="dci:103516518"/>
<feature type="domain" description="3-beta hydroxysteroid dehydrogenase/isomerase" evidence="3">
    <location>
        <begin position="80"/>
        <end position="204"/>
    </location>
</feature>
<evidence type="ECO:0000313" key="5">
    <source>
        <dbReference type="RefSeq" id="XP_026684696.1"/>
    </source>
</evidence>
<feature type="compositionally biased region" description="Basic and acidic residues" evidence="1">
    <location>
        <begin position="207"/>
        <end position="245"/>
    </location>
</feature>
<dbReference type="PaxDb" id="121845-A0A3Q0J8D3"/>
<keyword evidence="2" id="KW-0472">Membrane</keyword>
<organism evidence="4 5">
    <name type="scientific">Diaphorina citri</name>
    <name type="common">Asian citrus psyllid</name>
    <dbReference type="NCBI Taxonomy" id="121845"/>
    <lineage>
        <taxon>Eukaryota</taxon>
        <taxon>Metazoa</taxon>
        <taxon>Ecdysozoa</taxon>
        <taxon>Arthropoda</taxon>
        <taxon>Hexapoda</taxon>
        <taxon>Insecta</taxon>
        <taxon>Pterygota</taxon>
        <taxon>Neoptera</taxon>
        <taxon>Paraneoptera</taxon>
        <taxon>Hemiptera</taxon>
        <taxon>Sternorrhyncha</taxon>
        <taxon>Psylloidea</taxon>
        <taxon>Psyllidae</taxon>
        <taxon>Diaphorininae</taxon>
        <taxon>Diaphorina</taxon>
    </lineage>
</organism>
<reference evidence="5" key="1">
    <citation type="submission" date="2025-08" db="UniProtKB">
        <authorList>
            <consortium name="RefSeq"/>
        </authorList>
    </citation>
    <scope>IDENTIFICATION</scope>
</reference>
<dbReference type="AlphaFoldDB" id="A0A3Q0J8D3"/>
<evidence type="ECO:0000256" key="2">
    <source>
        <dbReference type="SAM" id="Phobius"/>
    </source>
</evidence>
<dbReference type="STRING" id="121845.A0A3Q0J8D3"/>
<keyword evidence="2" id="KW-1133">Transmembrane helix</keyword>
<protein>
    <submittedName>
        <fullName evidence="5">Uncharacterized protein LOC103516518</fullName>
    </submittedName>
</protein>
<feature type="compositionally biased region" description="Basic and acidic residues" evidence="1">
    <location>
        <begin position="307"/>
        <end position="325"/>
    </location>
</feature>
<accession>A0A3Q0J8D3</accession>
<evidence type="ECO:0000313" key="4">
    <source>
        <dbReference type="Proteomes" id="UP000079169"/>
    </source>
</evidence>
<sequence length="590" mass="65917">MVINPTEIKCPAVGVDGVKAAVGVNGVKAAVGVNGVKASVGVDGVKAAVGVNGVKAAVGVNGVKAAVGVDGSKVLVAGGYGESLARAEHAVLTANGTRLSSGVSLSTIALRHTPLYGETDKGFIPALLQLSHQCNRILPRICGSGNKYQFTYVGNAAWANIQANNTLKLSTNQIAGFPVFITDDTPIMDTLHFVCKLINSGDATETPELKRENAKLGRENREQFRIDNQEPPELDREDAKQDRAHPEQFRIENQETPKLNRVGTKKKHEMLPYDNDYQGKLELDRENAKQVRANSQQFRIETQETPELDREDAKHVPEKPDHFRSDIQGQTNSTKRTLRQSYEDYYIETNLTLPNIGVDLDEKQNGGQDGGAFDTNNNNEMEACLKSEMKENEVDIEEIKPKERRNYAGGAIGKITPKETRYFKTENNGLLNKVRMFKTNEDYDDNIINKVRMVKTRDKQDAKIANKLSVPTPDQFSDKSNPNQAKNFRIVSLQIPAIFVYLICLGLEFLVHTLGVLFRFQLRFSPCALINAMNSIVMFDELRSKLYLPYEPKYSFASSVCRSGQYYRTIPVKRFQWSDYLIFDREKIAP</sequence>
<keyword evidence="2" id="KW-0812">Transmembrane</keyword>
<dbReference type="Proteomes" id="UP000079169">
    <property type="component" value="Unplaced"/>
</dbReference>
<feature type="region of interest" description="Disordered" evidence="1">
    <location>
        <begin position="204"/>
        <end position="245"/>
    </location>
</feature>
<dbReference type="Pfam" id="PF01073">
    <property type="entry name" value="3Beta_HSD"/>
    <property type="match status" value="1"/>
</dbReference>
<evidence type="ECO:0000256" key="1">
    <source>
        <dbReference type="SAM" id="MobiDB-lite"/>
    </source>
</evidence>
<proteinExistence type="predicted"/>
<name>A0A3Q0J8D3_DIACI</name>
<dbReference type="InterPro" id="IPR002225">
    <property type="entry name" value="3Beta_OHSteriod_DH/Estase"/>
</dbReference>
<keyword evidence="4" id="KW-1185">Reference proteome</keyword>
<feature type="region of interest" description="Disordered" evidence="1">
    <location>
        <begin position="302"/>
        <end position="335"/>
    </location>
</feature>
<dbReference type="GeneID" id="103516518"/>
<dbReference type="Gene3D" id="3.40.50.720">
    <property type="entry name" value="NAD(P)-binding Rossmann-like Domain"/>
    <property type="match status" value="1"/>
</dbReference>
<dbReference type="RefSeq" id="XP_026684696.1">
    <property type="nucleotide sequence ID" value="XM_026828895.1"/>
</dbReference>
<gene>
    <name evidence="5" type="primary">LOC103516518</name>
</gene>
<dbReference type="GO" id="GO:0006694">
    <property type="term" value="P:steroid biosynthetic process"/>
    <property type="evidence" value="ECO:0007669"/>
    <property type="project" value="InterPro"/>
</dbReference>
<evidence type="ECO:0000259" key="3">
    <source>
        <dbReference type="Pfam" id="PF01073"/>
    </source>
</evidence>